<organism evidence="2 3">
    <name type="scientific">Spodoptera exigua</name>
    <name type="common">Beet armyworm</name>
    <name type="synonym">Noctua fulgens</name>
    <dbReference type="NCBI Taxonomy" id="7107"/>
    <lineage>
        <taxon>Eukaryota</taxon>
        <taxon>Metazoa</taxon>
        <taxon>Ecdysozoa</taxon>
        <taxon>Arthropoda</taxon>
        <taxon>Hexapoda</taxon>
        <taxon>Insecta</taxon>
        <taxon>Pterygota</taxon>
        <taxon>Neoptera</taxon>
        <taxon>Endopterygota</taxon>
        <taxon>Lepidoptera</taxon>
        <taxon>Glossata</taxon>
        <taxon>Ditrysia</taxon>
        <taxon>Noctuoidea</taxon>
        <taxon>Noctuidae</taxon>
        <taxon>Amphipyrinae</taxon>
        <taxon>Spodoptera</taxon>
    </lineage>
</organism>
<feature type="compositionally biased region" description="Basic residues" evidence="1">
    <location>
        <begin position="67"/>
        <end position="79"/>
    </location>
</feature>
<comment type="caution">
    <text evidence="2">The sequence shown here is derived from an EMBL/GenBank/DDBJ whole genome shotgun (WGS) entry which is preliminary data.</text>
</comment>
<accession>A0A835KZC7</accession>
<keyword evidence="3" id="KW-1185">Reference proteome</keyword>
<dbReference type="EMBL" id="JACKWZ010000408">
    <property type="protein sequence ID" value="KAF9408091.1"/>
    <property type="molecule type" value="Genomic_DNA"/>
</dbReference>
<protein>
    <submittedName>
        <fullName evidence="2">Uncharacterized protein</fullName>
    </submittedName>
</protein>
<feature type="region of interest" description="Disordered" evidence="1">
    <location>
        <begin position="57"/>
        <end position="108"/>
    </location>
</feature>
<evidence type="ECO:0000256" key="1">
    <source>
        <dbReference type="SAM" id="MobiDB-lite"/>
    </source>
</evidence>
<dbReference type="Proteomes" id="UP000648187">
    <property type="component" value="Unassembled WGS sequence"/>
</dbReference>
<gene>
    <name evidence="2" type="ORF">HW555_012113</name>
</gene>
<sequence length="108" mass="12512">MAKKICSVLECLNTNVSKPTISFFSLPKEPERYVEACCTFRGRKTCNMATTDFKRRVTEQTSSQLRSLRRTFRPKKHRTQTGPKEVAKRCSPFVKSTRDKNSNFENTN</sequence>
<name>A0A835KZC7_SPOEX</name>
<evidence type="ECO:0000313" key="2">
    <source>
        <dbReference type="EMBL" id="KAF9408091.1"/>
    </source>
</evidence>
<evidence type="ECO:0000313" key="3">
    <source>
        <dbReference type="Proteomes" id="UP000648187"/>
    </source>
</evidence>
<dbReference type="AlphaFoldDB" id="A0A835KZC7"/>
<reference evidence="2" key="1">
    <citation type="submission" date="2020-08" db="EMBL/GenBank/DDBJ databases">
        <title>Spodoptera exigua strain:BAW_Kor-Di-RS1 Genome sequencing and assembly.</title>
        <authorList>
            <person name="Kim J."/>
            <person name="Nam H.Y."/>
            <person name="Kwon M."/>
            <person name="Choi J.H."/>
            <person name="Cho S.R."/>
            <person name="Kim G.-H."/>
        </authorList>
    </citation>
    <scope>NUCLEOTIDE SEQUENCE</scope>
    <source>
        <strain evidence="2">BAW_Kor-Di-RS1</strain>
        <tissue evidence="2">Whole-body</tissue>
    </source>
</reference>
<proteinExistence type="predicted"/>